<dbReference type="OrthoDB" id="9782846at2"/>
<feature type="signal peptide" evidence="7">
    <location>
        <begin position="1"/>
        <end position="23"/>
    </location>
</feature>
<feature type="compositionally biased region" description="Low complexity" evidence="6">
    <location>
        <begin position="35"/>
        <end position="49"/>
    </location>
</feature>
<dbReference type="Gene3D" id="3.40.190.10">
    <property type="entry name" value="Periplasmic binding protein-like II"/>
    <property type="match status" value="1"/>
</dbReference>
<evidence type="ECO:0000256" key="4">
    <source>
        <dbReference type="ARBA" id="ARBA00023139"/>
    </source>
</evidence>
<dbReference type="InterPro" id="IPR050490">
    <property type="entry name" value="Bact_solute-bd_prot1"/>
</dbReference>
<feature type="region of interest" description="Disordered" evidence="6">
    <location>
        <begin position="30"/>
        <end position="54"/>
    </location>
</feature>
<keyword evidence="9" id="KW-1185">Reference proteome</keyword>
<evidence type="ECO:0000256" key="6">
    <source>
        <dbReference type="SAM" id="MobiDB-lite"/>
    </source>
</evidence>
<name>A0A329MIT6_9BACL</name>
<evidence type="ECO:0000256" key="1">
    <source>
        <dbReference type="ARBA" id="ARBA00022475"/>
    </source>
</evidence>
<reference evidence="8 9" key="1">
    <citation type="journal article" date="2009" name="Int. J. Syst. Evol. Microbiol.">
        <title>Paenibacillus contaminans sp. nov., isolated from a contaminated laboratory plate.</title>
        <authorList>
            <person name="Chou J.H."/>
            <person name="Lee J.H."/>
            <person name="Lin M.C."/>
            <person name="Chang P.S."/>
            <person name="Arun A.B."/>
            <person name="Young C.C."/>
            <person name="Chen W.M."/>
        </authorList>
    </citation>
    <scope>NUCLEOTIDE SEQUENCE [LARGE SCALE GENOMIC DNA]</scope>
    <source>
        <strain evidence="8 9">CKOBP-6</strain>
    </source>
</reference>
<dbReference type="PANTHER" id="PTHR43649">
    <property type="entry name" value="ARABINOSE-BINDING PROTEIN-RELATED"/>
    <property type="match status" value="1"/>
</dbReference>
<evidence type="ECO:0000313" key="8">
    <source>
        <dbReference type="EMBL" id="RAV19620.1"/>
    </source>
</evidence>
<comment type="caution">
    <text evidence="8">The sequence shown here is derived from an EMBL/GenBank/DDBJ whole genome shotgun (WGS) entry which is preliminary data.</text>
</comment>
<keyword evidence="4" id="KW-0564">Palmitate</keyword>
<dbReference type="RefSeq" id="WP_113032525.1">
    <property type="nucleotide sequence ID" value="NZ_QMFB01000011.1"/>
</dbReference>
<dbReference type="Proteomes" id="UP000250369">
    <property type="component" value="Unassembled WGS sequence"/>
</dbReference>
<keyword evidence="1" id="KW-1003">Cell membrane</keyword>
<dbReference type="PROSITE" id="PS51257">
    <property type="entry name" value="PROKAR_LIPOPROTEIN"/>
    <property type="match status" value="1"/>
</dbReference>
<sequence length="476" mass="52039">MRKRRFGLGLVLASVLSAVSVLSGCGGSGDGKGAAGSASPSAGTAASASPGTEKPKDVELTFWTYPVLSLPGQKPGEYNNNLVEKFQKKYPNVKVKLEIIPYDGGDQKVNVALASNTAPDILNDYPGRTTNYAKRGYTVPLNDLLTQEQLAKLPKDLLKIVSLQDGTIFSYPQGIGATMLLINKSLAEKAGAGDLLPKGDMRTWTFDEFEKFLQAVKAYQAKQSPDLYPMLLFGLNEQGDMLYHSFMAGFGGKKYADDRSSTVMNSKENVQAIEWVKSLVDKKLVYPNPETRPASMSNDYFVQGKTVIALGNTTTMDTVRKAKADGTIKEDFEMMLVPFPSVEKDKGVIVPGVGQFVVFNNKDKDKIEYAKKFVQFATTEDPEFILAMGSFDVYGRDVLGATPDPEKVWLSKAVTDTKKINGLDLSYDIDGYSQTRAVFFPEMQAVFIGNKTPQKAMDDYVAKANKIIKDAAATKK</sequence>
<proteinExistence type="predicted"/>
<evidence type="ECO:0000256" key="2">
    <source>
        <dbReference type="ARBA" id="ARBA00022729"/>
    </source>
</evidence>
<keyword evidence="3" id="KW-0472">Membrane</keyword>
<dbReference type="Pfam" id="PF01547">
    <property type="entry name" value="SBP_bac_1"/>
    <property type="match status" value="1"/>
</dbReference>
<organism evidence="8 9">
    <name type="scientific">Paenibacillus contaminans</name>
    <dbReference type="NCBI Taxonomy" id="450362"/>
    <lineage>
        <taxon>Bacteria</taxon>
        <taxon>Bacillati</taxon>
        <taxon>Bacillota</taxon>
        <taxon>Bacilli</taxon>
        <taxon>Bacillales</taxon>
        <taxon>Paenibacillaceae</taxon>
        <taxon>Paenibacillus</taxon>
    </lineage>
</organism>
<dbReference type="InterPro" id="IPR006059">
    <property type="entry name" value="SBP"/>
</dbReference>
<dbReference type="AlphaFoldDB" id="A0A329MIT6"/>
<protein>
    <recommendedName>
        <fullName evidence="10">Sugar ABC transporter substrate-binding protein</fullName>
    </recommendedName>
</protein>
<keyword evidence="2 7" id="KW-0732">Signal</keyword>
<dbReference type="SUPFAM" id="SSF53850">
    <property type="entry name" value="Periplasmic binding protein-like II"/>
    <property type="match status" value="1"/>
</dbReference>
<keyword evidence="5" id="KW-0449">Lipoprotein</keyword>
<feature type="chain" id="PRO_5038530400" description="Sugar ABC transporter substrate-binding protein" evidence="7">
    <location>
        <begin position="24"/>
        <end position="476"/>
    </location>
</feature>
<evidence type="ECO:0000313" key="9">
    <source>
        <dbReference type="Proteomes" id="UP000250369"/>
    </source>
</evidence>
<dbReference type="PANTHER" id="PTHR43649:SF33">
    <property type="entry name" value="POLYGALACTURONAN_RHAMNOGALACTURONAN-BINDING PROTEIN YTCQ"/>
    <property type="match status" value="1"/>
</dbReference>
<gene>
    <name evidence="8" type="ORF">DQG23_19345</name>
</gene>
<evidence type="ECO:0000256" key="5">
    <source>
        <dbReference type="ARBA" id="ARBA00023288"/>
    </source>
</evidence>
<evidence type="ECO:0008006" key="10">
    <source>
        <dbReference type="Google" id="ProtNLM"/>
    </source>
</evidence>
<evidence type="ECO:0000256" key="3">
    <source>
        <dbReference type="ARBA" id="ARBA00023136"/>
    </source>
</evidence>
<evidence type="ECO:0000256" key="7">
    <source>
        <dbReference type="SAM" id="SignalP"/>
    </source>
</evidence>
<accession>A0A329MIT6</accession>
<dbReference type="EMBL" id="QMFB01000011">
    <property type="protein sequence ID" value="RAV19620.1"/>
    <property type="molecule type" value="Genomic_DNA"/>
</dbReference>